<reference evidence="2 3" key="1">
    <citation type="submission" date="2018-10" db="EMBL/GenBank/DDBJ databases">
        <title>Paraburkholderia sp. 7MK8-2, isolated from soil.</title>
        <authorList>
            <person name="Gao Z.-H."/>
            <person name="Qiu L.-H."/>
        </authorList>
    </citation>
    <scope>NUCLEOTIDE SEQUENCE [LARGE SCALE GENOMIC DNA]</scope>
    <source>
        <strain evidence="2 3">7MK8-2</strain>
    </source>
</reference>
<dbReference type="GO" id="GO:0004029">
    <property type="term" value="F:aldehyde dehydrogenase (NAD+) activity"/>
    <property type="evidence" value="ECO:0007669"/>
    <property type="project" value="TreeGrafter"/>
</dbReference>
<organism evidence="2 3">
    <name type="scientific">Trinickia fusca</name>
    <dbReference type="NCBI Taxonomy" id="2419777"/>
    <lineage>
        <taxon>Bacteria</taxon>
        <taxon>Pseudomonadati</taxon>
        <taxon>Pseudomonadota</taxon>
        <taxon>Betaproteobacteria</taxon>
        <taxon>Burkholderiales</taxon>
        <taxon>Burkholderiaceae</taxon>
        <taxon>Trinickia</taxon>
    </lineage>
</organism>
<comment type="caution">
    <text evidence="2">The sequence shown here is derived from an EMBL/GenBank/DDBJ whole genome shotgun (WGS) entry which is preliminary data.</text>
</comment>
<evidence type="ECO:0000259" key="1">
    <source>
        <dbReference type="Pfam" id="PF01370"/>
    </source>
</evidence>
<keyword evidence="3" id="KW-1185">Reference proteome</keyword>
<name>A0A494X5K1_9BURK</name>
<dbReference type="Pfam" id="PF01370">
    <property type="entry name" value="Epimerase"/>
    <property type="match status" value="1"/>
</dbReference>
<proteinExistence type="predicted"/>
<dbReference type="OrthoDB" id="9787292at2"/>
<dbReference type="InterPro" id="IPR051783">
    <property type="entry name" value="NAD(P)-dependent_oxidoreduct"/>
</dbReference>
<gene>
    <name evidence="2" type="ORF">D7S89_25745</name>
</gene>
<dbReference type="Gene3D" id="3.40.50.720">
    <property type="entry name" value="NAD(P)-binding Rossmann-like Domain"/>
    <property type="match status" value="1"/>
</dbReference>
<dbReference type="GO" id="GO:0005737">
    <property type="term" value="C:cytoplasm"/>
    <property type="evidence" value="ECO:0007669"/>
    <property type="project" value="TreeGrafter"/>
</dbReference>
<dbReference type="PANTHER" id="PTHR48079:SF6">
    <property type="entry name" value="NAD(P)-BINDING DOMAIN-CONTAINING PROTEIN-RELATED"/>
    <property type="match status" value="1"/>
</dbReference>
<feature type="domain" description="NAD-dependent epimerase/dehydratase" evidence="1">
    <location>
        <begin position="5"/>
        <end position="191"/>
    </location>
</feature>
<protein>
    <submittedName>
        <fullName evidence="2">NAD(P)-dependent oxidoreductase</fullName>
    </submittedName>
</protein>
<dbReference type="InterPro" id="IPR001509">
    <property type="entry name" value="Epimerase_deHydtase"/>
</dbReference>
<evidence type="ECO:0000313" key="3">
    <source>
        <dbReference type="Proteomes" id="UP000280434"/>
    </source>
</evidence>
<dbReference type="EMBL" id="RBZV01000019">
    <property type="protein sequence ID" value="RKP43516.1"/>
    <property type="molecule type" value="Genomic_DNA"/>
</dbReference>
<dbReference type="SUPFAM" id="SSF51735">
    <property type="entry name" value="NAD(P)-binding Rossmann-fold domains"/>
    <property type="match status" value="1"/>
</dbReference>
<sequence length="252" mass="26589">MSETVFLAGATGAIGAALVPLLVEAGYTVYGTTRRPERAAVIEAMGARPVVVDVFDRDTLTAAVARVEPTVVVHQLTDLPPGLDPQYMADAIGRNARVREEGTANLVHAALAAGCLHIVAQSIAWAYADGEKPYLETQPLDLAADGSRGITVRGVAALERAVLGVGQDDHQAAGAVLRYGNLYGPRTGRLERAGASPVHVEAAAWATLLAVQLRATGVFNIAEDQAEVSSEKAKRELEWHPGMRLLLAQVQS</sequence>
<dbReference type="PANTHER" id="PTHR48079">
    <property type="entry name" value="PROTEIN YEEZ"/>
    <property type="match status" value="1"/>
</dbReference>
<accession>A0A494X5K1</accession>
<dbReference type="InterPro" id="IPR036291">
    <property type="entry name" value="NAD(P)-bd_dom_sf"/>
</dbReference>
<dbReference type="Proteomes" id="UP000280434">
    <property type="component" value="Unassembled WGS sequence"/>
</dbReference>
<evidence type="ECO:0000313" key="2">
    <source>
        <dbReference type="EMBL" id="RKP43516.1"/>
    </source>
</evidence>
<dbReference type="AlphaFoldDB" id="A0A494X5K1"/>
<dbReference type="RefSeq" id="WP_121281703.1">
    <property type="nucleotide sequence ID" value="NZ_RBZV01000019.1"/>
</dbReference>